<dbReference type="InterPro" id="IPR035917">
    <property type="entry name" value="YjbQ-like_sf"/>
</dbReference>
<evidence type="ECO:0000313" key="3">
    <source>
        <dbReference type="Proteomes" id="UP001144297"/>
    </source>
</evidence>
<dbReference type="NCBIfam" id="TIGR00149">
    <property type="entry name" value="TIGR00149_YjbQ"/>
    <property type="match status" value="1"/>
</dbReference>
<reference evidence="2" key="1">
    <citation type="submission" date="2022-12" db="EMBL/GenBank/DDBJ databases">
        <title>Reference genome sequencing for broad-spectrum identification of bacterial and archaeal isolates by mass spectrometry.</title>
        <authorList>
            <person name="Sekiguchi Y."/>
            <person name="Tourlousse D.M."/>
        </authorList>
    </citation>
    <scope>NUCLEOTIDE SEQUENCE</scope>
    <source>
        <strain evidence="2">TSL-P1</strain>
    </source>
</reference>
<accession>A0A9W6GF27</accession>
<dbReference type="Gene3D" id="2.60.120.460">
    <property type="entry name" value="YjbQ-like"/>
    <property type="match status" value="1"/>
</dbReference>
<evidence type="ECO:0008006" key="4">
    <source>
        <dbReference type="Google" id="ProtNLM"/>
    </source>
</evidence>
<dbReference type="Pfam" id="PF01894">
    <property type="entry name" value="YjbQ"/>
    <property type="match status" value="1"/>
</dbReference>
<evidence type="ECO:0000256" key="1">
    <source>
        <dbReference type="ARBA" id="ARBA00005534"/>
    </source>
</evidence>
<dbReference type="AlphaFoldDB" id="A0A9W6GF27"/>
<sequence>MKTLTVKTSSREELIDITDEVEKAVRDSGIKNGVCYLYVPHTTAGITINEGADPSVKKDIINALKKIAPYGAGYLHMEGNADSHIKTTLVGSSVNIFIENGNLILGQWQSIFFCEFDGPRTRKIYLKILKEEE</sequence>
<proteinExistence type="inferred from homology"/>
<dbReference type="PANTHER" id="PTHR30615">
    <property type="entry name" value="UNCHARACTERIZED PROTEIN YJBQ-RELATED"/>
    <property type="match status" value="1"/>
</dbReference>
<comment type="similarity">
    <text evidence="1">Belongs to the UPF0047 family.</text>
</comment>
<dbReference type="Proteomes" id="UP001144297">
    <property type="component" value="Unassembled WGS sequence"/>
</dbReference>
<comment type="caution">
    <text evidence="2">The sequence shown here is derived from an EMBL/GenBank/DDBJ whole genome shotgun (WGS) entry which is preliminary data.</text>
</comment>
<name>A0A9W6GF27_9BACT</name>
<evidence type="ECO:0000313" key="2">
    <source>
        <dbReference type="EMBL" id="GLI52672.1"/>
    </source>
</evidence>
<dbReference type="PANTHER" id="PTHR30615:SF8">
    <property type="entry name" value="UPF0047 PROTEIN C4A8.02C"/>
    <property type="match status" value="1"/>
</dbReference>
<dbReference type="EMBL" id="BSDX01000001">
    <property type="protein sequence ID" value="GLI52672.1"/>
    <property type="molecule type" value="Genomic_DNA"/>
</dbReference>
<gene>
    <name evidence="2" type="ORF">TISLANDTSLP1_03650</name>
</gene>
<dbReference type="PIRSF" id="PIRSF004681">
    <property type="entry name" value="UCP004681"/>
    <property type="match status" value="1"/>
</dbReference>
<protein>
    <recommendedName>
        <fullName evidence="4">YjbQ family protein</fullName>
    </recommendedName>
</protein>
<keyword evidence="3" id="KW-1185">Reference proteome</keyword>
<dbReference type="InterPro" id="IPR001602">
    <property type="entry name" value="UPF0047_YjbQ-like"/>
</dbReference>
<organism evidence="2 3">
    <name type="scientific">Thermodesulfovibrio yellowstonii</name>
    <dbReference type="NCBI Taxonomy" id="28262"/>
    <lineage>
        <taxon>Bacteria</taxon>
        <taxon>Pseudomonadati</taxon>
        <taxon>Nitrospirota</taxon>
        <taxon>Thermodesulfovibrionia</taxon>
        <taxon>Thermodesulfovibrionales</taxon>
        <taxon>Thermodesulfovibrionaceae</taxon>
        <taxon>Thermodesulfovibrio</taxon>
    </lineage>
</organism>
<dbReference type="SUPFAM" id="SSF111038">
    <property type="entry name" value="YjbQ-like"/>
    <property type="match status" value="1"/>
</dbReference>